<dbReference type="InterPro" id="IPR045745">
    <property type="entry name" value="HTH_58_Actinobacteria-type"/>
</dbReference>
<proteinExistence type="predicted"/>
<accession>A0A839RU67</accession>
<protein>
    <recommendedName>
        <fullName evidence="2">Helix-turn-helix domain-containing protein</fullName>
    </recommendedName>
</protein>
<dbReference type="Pfam" id="PF19575">
    <property type="entry name" value="HTH_58"/>
    <property type="match status" value="1"/>
</dbReference>
<feature type="domain" description="Helix-turn-helix" evidence="2">
    <location>
        <begin position="10"/>
        <end position="71"/>
    </location>
</feature>
<evidence type="ECO:0000259" key="2">
    <source>
        <dbReference type="Pfam" id="PF19575"/>
    </source>
</evidence>
<dbReference type="AlphaFoldDB" id="A0A839RU67"/>
<dbReference type="OrthoDB" id="3541261at2"/>
<gene>
    <name evidence="3" type="ORF">FHU29_004357</name>
</gene>
<evidence type="ECO:0000313" key="3">
    <source>
        <dbReference type="EMBL" id="MBB3039867.1"/>
    </source>
</evidence>
<dbReference type="Gene3D" id="1.10.10.60">
    <property type="entry name" value="Homeodomain-like"/>
    <property type="match status" value="1"/>
</dbReference>
<sequence>MAGSAGSAGLNKGARITGESRERIRSEIRQKYESGASIRSLAEAMGRSYGFVHKILVESDVKLRGRGGANRRRRVSA</sequence>
<name>A0A839RU67_9ACTN</name>
<feature type="region of interest" description="Disordered" evidence="1">
    <location>
        <begin position="1"/>
        <end position="22"/>
    </location>
</feature>
<organism evidence="3 4">
    <name type="scientific">Hoyosella altamirensis</name>
    <dbReference type="NCBI Taxonomy" id="616997"/>
    <lineage>
        <taxon>Bacteria</taxon>
        <taxon>Bacillati</taxon>
        <taxon>Actinomycetota</taxon>
        <taxon>Actinomycetes</taxon>
        <taxon>Mycobacteriales</taxon>
        <taxon>Hoyosellaceae</taxon>
        <taxon>Hoyosella</taxon>
    </lineage>
</organism>
<keyword evidence="4" id="KW-1185">Reference proteome</keyword>
<reference evidence="3 4" key="1">
    <citation type="submission" date="2020-08" db="EMBL/GenBank/DDBJ databases">
        <title>Sequencing the genomes of 1000 actinobacteria strains.</title>
        <authorList>
            <person name="Klenk H.-P."/>
        </authorList>
    </citation>
    <scope>NUCLEOTIDE SEQUENCE [LARGE SCALE GENOMIC DNA]</scope>
    <source>
        <strain evidence="3 4">DSM 45258</strain>
    </source>
</reference>
<comment type="caution">
    <text evidence="3">The sequence shown here is derived from an EMBL/GenBank/DDBJ whole genome shotgun (WGS) entry which is preliminary data.</text>
</comment>
<dbReference type="EMBL" id="JACHWS010000005">
    <property type="protein sequence ID" value="MBB3039867.1"/>
    <property type="molecule type" value="Genomic_DNA"/>
</dbReference>
<evidence type="ECO:0000256" key="1">
    <source>
        <dbReference type="SAM" id="MobiDB-lite"/>
    </source>
</evidence>
<evidence type="ECO:0000313" key="4">
    <source>
        <dbReference type="Proteomes" id="UP000567922"/>
    </source>
</evidence>
<dbReference type="RefSeq" id="WP_013806710.1">
    <property type="nucleotide sequence ID" value="NZ_BDDI01000002.1"/>
</dbReference>
<dbReference type="Proteomes" id="UP000567922">
    <property type="component" value="Unassembled WGS sequence"/>
</dbReference>